<dbReference type="OrthoDB" id="5377431at2"/>
<protein>
    <recommendedName>
        <fullName evidence="3">Beta-lactamase-related domain-containing protein</fullName>
    </recommendedName>
</protein>
<dbReference type="SUPFAM" id="SSF56601">
    <property type="entry name" value="beta-lactamase/transpeptidase-like"/>
    <property type="match status" value="1"/>
</dbReference>
<dbReference type="Pfam" id="PF00144">
    <property type="entry name" value="Beta-lactamase"/>
    <property type="match status" value="1"/>
</dbReference>
<dbReference type="AlphaFoldDB" id="A0A2J7TLM3"/>
<evidence type="ECO:0000313" key="5">
    <source>
        <dbReference type="Proteomes" id="UP000236286"/>
    </source>
</evidence>
<dbReference type="Gene3D" id="3.40.710.10">
    <property type="entry name" value="DD-peptidase/beta-lactamase superfamily"/>
    <property type="match status" value="2"/>
</dbReference>
<comment type="similarity">
    <text evidence="1">Belongs to the beta-lactamase family.</text>
</comment>
<dbReference type="EMBL" id="PDZR01000001">
    <property type="protein sequence ID" value="PNG27659.1"/>
    <property type="molecule type" value="Genomic_DNA"/>
</dbReference>
<keyword evidence="2" id="KW-0732">Signal</keyword>
<proteinExistence type="inferred from homology"/>
<feature type="signal peptide" evidence="2">
    <location>
        <begin position="1"/>
        <end position="25"/>
    </location>
</feature>
<name>A0A2J7TLM3_METSI</name>
<feature type="domain" description="Beta-lactamase-related" evidence="3">
    <location>
        <begin position="43"/>
        <end position="556"/>
    </location>
</feature>
<sequence length="587" mass="59061">MMMASAWRSLVASLLIAGGASPASADNAALMTLIAQTFGKSAVDSGAAVGVGLALIAPGQAPAFFSYGYANKSANVLFGSDVSFEIGSVTKVFTTNLLGQAIYGGRLALNQPISAFPRMLGSFKPLTAKVTLAELADFTAGFPSLAPNCNEKNQPPGCLKTDRPSTSEYTAQDFLRYFQNATPQNLQPPPPSLKALPAPYFYSDFTVGLLGLILGANPNGLLSNAALKGWEALLQKQILGPLNMRDTALYPSTSSSSTALGYQQAIGAPVVVNGALSAINVVVAGAGYRSPADPPKVAISGGAGVGAQATAQVGGNGSVTGFTVVQAGQGYVSPPKVAFVPAPGFPAPSSPAKGEAVVSGGKIIGVNIVEHGAGYAAAPTVVFSGGFGGGVGRNATGTVQIANGEVAFVGIADGGDGYALPLSVVVDPGDGFTNVVPIWAPAGALHSTVQNMATFAQAALGSPGVLVPPAMAAGFKIAQTPRACTGQKPSLSKCPANILLSDLAWATIPEDKVNHVPAIVLKNGGLTGFSTQIMLMPARGLGVVVFANSNGNQVSDNKSTGEAPLIARGALYALFYQLGGGGASAPR</sequence>
<accession>A0A2J7TLM3</accession>
<dbReference type="InterPro" id="IPR012338">
    <property type="entry name" value="Beta-lactam/transpept-like"/>
</dbReference>
<dbReference type="PANTHER" id="PTHR22935">
    <property type="entry name" value="PENICILLIN-BINDING PROTEIN"/>
    <property type="match status" value="1"/>
</dbReference>
<dbReference type="InterPro" id="IPR051478">
    <property type="entry name" value="Beta-lactamase-like_AB/R"/>
</dbReference>
<evidence type="ECO:0000259" key="3">
    <source>
        <dbReference type="Pfam" id="PF00144"/>
    </source>
</evidence>
<reference evidence="4 5" key="1">
    <citation type="submission" date="2017-10" db="EMBL/GenBank/DDBJ databases">
        <title>Genome announcement of Methylocella silvestris TVC from permafrost.</title>
        <authorList>
            <person name="Wang J."/>
            <person name="Geng K."/>
            <person name="Ul-Haque F."/>
            <person name="Crombie A.T."/>
            <person name="Street L.E."/>
            <person name="Wookey P.A."/>
            <person name="Murrell J.C."/>
            <person name="Pratscher J."/>
        </authorList>
    </citation>
    <scope>NUCLEOTIDE SEQUENCE [LARGE SCALE GENOMIC DNA]</scope>
    <source>
        <strain evidence="4 5">TVC</strain>
    </source>
</reference>
<comment type="caution">
    <text evidence="4">The sequence shown here is derived from an EMBL/GenBank/DDBJ whole genome shotgun (WGS) entry which is preliminary data.</text>
</comment>
<dbReference type="PANTHER" id="PTHR22935:SF95">
    <property type="entry name" value="BETA-LACTAMASE-LIKE 1-RELATED"/>
    <property type="match status" value="1"/>
</dbReference>
<feature type="chain" id="PRO_5014476395" description="Beta-lactamase-related domain-containing protein" evidence="2">
    <location>
        <begin position="26"/>
        <end position="587"/>
    </location>
</feature>
<gene>
    <name evidence="4" type="ORF">CR492_01730</name>
</gene>
<evidence type="ECO:0000256" key="2">
    <source>
        <dbReference type="SAM" id="SignalP"/>
    </source>
</evidence>
<evidence type="ECO:0000256" key="1">
    <source>
        <dbReference type="ARBA" id="ARBA00038473"/>
    </source>
</evidence>
<evidence type="ECO:0000313" key="4">
    <source>
        <dbReference type="EMBL" id="PNG27659.1"/>
    </source>
</evidence>
<dbReference type="InterPro" id="IPR001466">
    <property type="entry name" value="Beta-lactam-related"/>
</dbReference>
<organism evidence="4 5">
    <name type="scientific">Methylocella silvestris</name>
    <dbReference type="NCBI Taxonomy" id="199596"/>
    <lineage>
        <taxon>Bacteria</taxon>
        <taxon>Pseudomonadati</taxon>
        <taxon>Pseudomonadota</taxon>
        <taxon>Alphaproteobacteria</taxon>
        <taxon>Hyphomicrobiales</taxon>
        <taxon>Beijerinckiaceae</taxon>
        <taxon>Methylocella</taxon>
    </lineage>
</organism>
<dbReference type="Proteomes" id="UP000236286">
    <property type="component" value="Unassembled WGS sequence"/>
</dbReference>